<reference evidence="2 3" key="1">
    <citation type="submission" date="2016-10" db="EMBL/GenBank/DDBJ databases">
        <authorList>
            <person name="de Groot N.N."/>
        </authorList>
    </citation>
    <scope>NUCLEOTIDE SEQUENCE [LARGE SCALE GENOMIC DNA]</scope>
    <source>
        <strain evidence="2 3">Nm110</strain>
    </source>
</reference>
<dbReference type="Proteomes" id="UP000183454">
    <property type="component" value="Unassembled WGS sequence"/>
</dbReference>
<dbReference type="PANTHER" id="PTHR12302:SF26">
    <property type="entry name" value="BLR1266 PROTEIN"/>
    <property type="match status" value="1"/>
</dbReference>
<organism evidence="2 3">
    <name type="scientific">Nitrosomonas communis</name>
    <dbReference type="NCBI Taxonomy" id="44574"/>
    <lineage>
        <taxon>Bacteria</taxon>
        <taxon>Pseudomonadati</taxon>
        <taxon>Pseudomonadota</taxon>
        <taxon>Betaproteobacteria</taxon>
        <taxon>Nitrosomonadales</taxon>
        <taxon>Nitrosomonadaceae</taxon>
        <taxon>Nitrosomonas</taxon>
    </lineage>
</organism>
<gene>
    <name evidence="2" type="ORF">SAMN05421882_105512</name>
</gene>
<dbReference type="InterPro" id="IPR016071">
    <property type="entry name" value="Staphylococal_nuclease_OB-fold"/>
</dbReference>
<evidence type="ECO:0000313" key="2">
    <source>
        <dbReference type="EMBL" id="SDX06891.1"/>
    </source>
</evidence>
<protein>
    <submittedName>
        <fullName evidence="2">Nuclease homologue</fullName>
    </submittedName>
</protein>
<feature type="domain" description="TNase-like" evidence="1">
    <location>
        <begin position="3"/>
        <end position="127"/>
    </location>
</feature>
<dbReference type="EMBL" id="FNNH01000055">
    <property type="protein sequence ID" value="SDX06891.1"/>
    <property type="molecule type" value="Genomic_DNA"/>
</dbReference>
<dbReference type="Pfam" id="PF00565">
    <property type="entry name" value="SNase"/>
    <property type="match status" value="1"/>
</dbReference>
<sequence length="127" mass="14546">MAQEHIGRVVGVSDGDTITILDDRKQQIKVRLAEIDTPESAQPYGSRAKQELSRLVYGKTVSVKVQDTDRYGRKVGRVYTDDIDVNAEMVRLGAAWVYRKYARDQRLYSRYFDCLLQVLNAQNHAHS</sequence>
<evidence type="ECO:0000259" key="1">
    <source>
        <dbReference type="PROSITE" id="PS50830"/>
    </source>
</evidence>
<evidence type="ECO:0000313" key="3">
    <source>
        <dbReference type="Proteomes" id="UP000183454"/>
    </source>
</evidence>
<dbReference type="InterPro" id="IPR035437">
    <property type="entry name" value="SNase_OB-fold_sf"/>
</dbReference>
<dbReference type="PROSITE" id="PS01123">
    <property type="entry name" value="TNASE_1"/>
    <property type="match status" value="1"/>
</dbReference>
<dbReference type="PROSITE" id="PS01284">
    <property type="entry name" value="TNASE_2"/>
    <property type="match status" value="1"/>
</dbReference>
<dbReference type="PROSITE" id="PS50830">
    <property type="entry name" value="TNASE_3"/>
    <property type="match status" value="1"/>
</dbReference>
<accession>A0A1H2YPJ7</accession>
<dbReference type="Gene3D" id="2.40.50.90">
    <property type="match status" value="1"/>
</dbReference>
<dbReference type="SUPFAM" id="SSF50199">
    <property type="entry name" value="Staphylococcal nuclease"/>
    <property type="match status" value="1"/>
</dbReference>
<dbReference type="SMART" id="SM00318">
    <property type="entry name" value="SNc"/>
    <property type="match status" value="1"/>
</dbReference>
<dbReference type="GO" id="GO:0004518">
    <property type="term" value="F:nuclease activity"/>
    <property type="evidence" value="ECO:0007669"/>
    <property type="project" value="InterPro"/>
</dbReference>
<dbReference type="PANTHER" id="PTHR12302">
    <property type="entry name" value="EBNA2 BINDING PROTEIN P100"/>
    <property type="match status" value="1"/>
</dbReference>
<dbReference type="GO" id="GO:0003676">
    <property type="term" value="F:nucleic acid binding"/>
    <property type="evidence" value="ECO:0007669"/>
    <property type="project" value="InterPro"/>
</dbReference>
<dbReference type="AlphaFoldDB" id="A0A1H2YPJ7"/>
<proteinExistence type="predicted"/>
<dbReference type="InterPro" id="IPR002071">
    <property type="entry name" value="Thermonucl_AS"/>
</dbReference>
<name>A0A1H2YPJ7_9PROT</name>